<accession>F1TEF7</accession>
<gene>
    <name evidence="1" type="ORF">Cpap_1515</name>
</gene>
<dbReference type="EMBL" id="ACXX02000009">
    <property type="protein sequence ID" value="EGD47123.1"/>
    <property type="molecule type" value="Genomic_DNA"/>
</dbReference>
<keyword evidence="2" id="KW-1185">Reference proteome</keyword>
<comment type="caution">
    <text evidence="1">The sequence shown here is derived from an EMBL/GenBank/DDBJ whole genome shotgun (WGS) entry which is preliminary data.</text>
</comment>
<organism evidence="1 2">
    <name type="scientific">Ruminiclostridium papyrosolvens DSM 2782</name>
    <dbReference type="NCBI Taxonomy" id="588581"/>
    <lineage>
        <taxon>Bacteria</taxon>
        <taxon>Bacillati</taxon>
        <taxon>Bacillota</taxon>
        <taxon>Clostridia</taxon>
        <taxon>Eubacteriales</taxon>
        <taxon>Oscillospiraceae</taxon>
        <taxon>Ruminiclostridium</taxon>
    </lineage>
</organism>
<evidence type="ECO:0000313" key="1">
    <source>
        <dbReference type="EMBL" id="EGD47123.1"/>
    </source>
</evidence>
<reference evidence="1" key="2">
    <citation type="submission" date="2011-01" db="EMBL/GenBank/DDBJ databases">
        <title>The Non-contiguous Finished genome of Clostridium papyrosolvens.</title>
        <authorList>
            <person name="Lucas S."/>
            <person name="Copeland A."/>
            <person name="Lapidus A."/>
            <person name="Cheng J.-F."/>
            <person name="Goodwin L."/>
            <person name="Pitluck S."/>
            <person name="Misra M."/>
            <person name="Chertkov O."/>
            <person name="Detter J.C."/>
            <person name="Han C."/>
            <person name="Tapia R."/>
            <person name="Land M."/>
            <person name="Hauser L."/>
            <person name="Kyrpides N."/>
            <person name="Ivanova N."/>
            <person name="Pagani I."/>
            <person name="Mouttaki H."/>
            <person name="He Z."/>
            <person name="Zhou J."/>
            <person name="Hemme C.L."/>
            <person name="Woyke T."/>
        </authorList>
    </citation>
    <scope>NUCLEOTIDE SEQUENCE [LARGE SCALE GENOMIC DNA]</scope>
    <source>
        <strain evidence="1">DSM 2782</strain>
    </source>
</reference>
<dbReference type="RefSeq" id="WP_004620155.1">
    <property type="nucleotide sequence ID" value="NZ_ACXX02000009.1"/>
</dbReference>
<protein>
    <submittedName>
        <fullName evidence="1">Uncharacterized protein</fullName>
    </submittedName>
</protein>
<evidence type="ECO:0000313" key="2">
    <source>
        <dbReference type="Proteomes" id="UP000003860"/>
    </source>
</evidence>
<dbReference type="AlphaFoldDB" id="F1TEF7"/>
<proteinExistence type="predicted"/>
<sequence>MNNDKPLFDVSKIVMDKTVLYNSLSGKTFRAAVGQVDNMVLFLLQDIDTGNIYVIDEIEIDKENKPENINPYFFGHPHNGTSIHSPQDNILSLKIRLPNNEVAIIDDKKVAKVQEIPDLIPFFTELVTFHTDYSTGQVKSLPTIYGITKTKKCVRQLRELRIMRSKRSRRVSQYVLMDGVYKVEEEGGI</sequence>
<dbReference type="STRING" id="588581.Cpap_1515"/>
<name>F1TEF7_9FIRM</name>
<reference evidence="1" key="1">
    <citation type="submission" date="2009-07" db="EMBL/GenBank/DDBJ databases">
        <authorList>
            <consortium name="US DOE Joint Genome Institute (JGI-PGF)"/>
            <person name="Lucas S."/>
            <person name="Copeland A."/>
            <person name="Lapidus A."/>
            <person name="Glavina del Rio T."/>
            <person name="Tice H."/>
            <person name="Bruce D."/>
            <person name="Goodwin L."/>
            <person name="Pitluck S."/>
            <person name="Larimer F."/>
            <person name="Land M.L."/>
            <person name="Mouttaki H."/>
            <person name="He Z."/>
            <person name="Zhou J."/>
            <person name="Hemme C.L."/>
        </authorList>
    </citation>
    <scope>NUCLEOTIDE SEQUENCE</scope>
    <source>
        <strain evidence="1">DSM 2782</strain>
    </source>
</reference>
<dbReference type="Proteomes" id="UP000003860">
    <property type="component" value="Unassembled WGS sequence"/>
</dbReference>